<name>A0A0C2W0Y5_AMAMK</name>
<keyword evidence="3" id="KW-1185">Reference proteome</keyword>
<dbReference type="Proteomes" id="UP000054549">
    <property type="component" value="Unassembled WGS sequence"/>
</dbReference>
<proteinExistence type="predicted"/>
<sequence>MLKGRYLGHRLGPRRQDPTDNFVSPSLIDFMLLPLERVVLVVLVLHDYISISPHIGNIIPLILVVDDGGSDAADRRLQAAKEVK</sequence>
<dbReference type="EMBL" id="KN818370">
    <property type="protein sequence ID" value="KIL57444.1"/>
    <property type="molecule type" value="Genomic_DNA"/>
</dbReference>
<evidence type="ECO:0000313" key="3">
    <source>
        <dbReference type="Proteomes" id="UP000054549"/>
    </source>
</evidence>
<dbReference type="AlphaFoldDB" id="A0A0C2W0Y5"/>
<protein>
    <submittedName>
        <fullName evidence="1">Uncharacterized protein</fullName>
    </submittedName>
</protein>
<dbReference type="HOGENOM" id="CLU_2526957_0_0_1"/>
<accession>A0A0C2W0Y5</accession>
<evidence type="ECO:0000313" key="2">
    <source>
        <dbReference type="EMBL" id="KIL57444.1"/>
    </source>
</evidence>
<organism evidence="1 3">
    <name type="scientific">Amanita muscaria (strain Koide BX008)</name>
    <dbReference type="NCBI Taxonomy" id="946122"/>
    <lineage>
        <taxon>Eukaryota</taxon>
        <taxon>Fungi</taxon>
        <taxon>Dikarya</taxon>
        <taxon>Basidiomycota</taxon>
        <taxon>Agaricomycotina</taxon>
        <taxon>Agaricomycetes</taxon>
        <taxon>Agaricomycetidae</taxon>
        <taxon>Agaricales</taxon>
        <taxon>Pluteineae</taxon>
        <taxon>Amanitaceae</taxon>
        <taxon>Amanita</taxon>
    </lineage>
</organism>
<reference evidence="1 3" key="1">
    <citation type="submission" date="2014-04" db="EMBL/GenBank/DDBJ databases">
        <title>Evolutionary Origins and Diversification of the Mycorrhizal Mutualists.</title>
        <authorList>
            <consortium name="DOE Joint Genome Institute"/>
            <consortium name="Mycorrhizal Genomics Consortium"/>
            <person name="Kohler A."/>
            <person name="Kuo A."/>
            <person name="Nagy L.G."/>
            <person name="Floudas D."/>
            <person name="Copeland A."/>
            <person name="Barry K.W."/>
            <person name="Cichocki N."/>
            <person name="Veneault-Fourrey C."/>
            <person name="LaButti K."/>
            <person name="Lindquist E.A."/>
            <person name="Lipzen A."/>
            <person name="Lundell T."/>
            <person name="Morin E."/>
            <person name="Murat C."/>
            <person name="Riley R."/>
            <person name="Ohm R."/>
            <person name="Sun H."/>
            <person name="Tunlid A."/>
            <person name="Henrissat B."/>
            <person name="Grigoriev I.V."/>
            <person name="Hibbett D.S."/>
            <person name="Martin F."/>
        </authorList>
    </citation>
    <scope>NUCLEOTIDE SEQUENCE [LARGE SCALE GENOMIC DNA]</scope>
    <source>
        <strain evidence="1 3">Koide BX008</strain>
    </source>
</reference>
<gene>
    <name evidence="2" type="ORF">M378DRAFT_171775</name>
    <name evidence="1" type="ORF">M378DRAFT_174055</name>
</gene>
<dbReference type="EMBL" id="KN818634">
    <property type="protein sequence ID" value="KIL54777.1"/>
    <property type="molecule type" value="Genomic_DNA"/>
</dbReference>
<evidence type="ECO:0000313" key="1">
    <source>
        <dbReference type="EMBL" id="KIL54777.1"/>
    </source>
</evidence>